<dbReference type="GO" id="GO:0031416">
    <property type="term" value="C:NatB complex"/>
    <property type="evidence" value="ECO:0007669"/>
    <property type="project" value="TreeGrafter"/>
</dbReference>
<protein>
    <submittedName>
        <fullName evidence="1">Uncharacterized protein</fullName>
    </submittedName>
</protein>
<dbReference type="Proteomes" id="UP001177140">
    <property type="component" value="Unassembled WGS sequence"/>
</dbReference>
<name>A0AA41VRW4_PAPNU</name>
<organism evidence="1 2">
    <name type="scientific">Papaver nudicaule</name>
    <name type="common">Iceland poppy</name>
    <dbReference type="NCBI Taxonomy" id="74823"/>
    <lineage>
        <taxon>Eukaryota</taxon>
        <taxon>Viridiplantae</taxon>
        <taxon>Streptophyta</taxon>
        <taxon>Embryophyta</taxon>
        <taxon>Tracheophyta</taxon>
        <taxon>Spermatophyta</taxon>
        <taxon>Magnoliopsida</taxon>
        <taxon>Ranunculales</taxon>
        <taxon>Papaveraceae</taxon>
        <taxon>Papaveroideae</taxon>
        <taxon>Papaver</taxon>
    </lineage>
</organism>
<dbReference type="EMBL" id="JAJJMA010277927">
    <property type="protein sequence ID" value="MCL7046150.1"/>
    <property type="molecule type" value="Genomic_DNA"/>
</dbReference>
<dbReference type="Gene3D" id="1.25.40.1040">
    <property type="match status" value="1"/>
</dbReference>
<feature type="non-terminal residue" evidence="1">
    <location>
        <position position="1"/>
    </location>
</feature>
<proteinExistence type="predicted"/>
<evidence type="ECO:0000313" key="1">
    <source>
        <dbReference type="EMBL" id="MCL7046150.1"/>
    </source>
</evidence>
<reference evidence="1" key="1">
    <citation type="submission" date="2022-03" db="EMBL/GenBank/DDBJ databases">
        <title>A functionally conserved STORR gene fusion in Papaver species that diverged 16.8 million years ago.</title>
        <authorList>
            <person name="Catania T."/>
        </authorList>
    </citation>
    <scope>NUCLEOTIDE SEQUENCE</scope>
    <source>
        <strain evidence="1">S-191538</strain>
    </source>
</reference>
<accession>A0AA41VRW4</accession>
<sequence>METAMLENSIQNVKDSIESRQFIAALKLIKELESEYPSSAQVLVLKALVYAINGHTEALSICSDAIEKAFTDTSVLPDVLNTSQIICQCLERNELATTFYERAGADVSNNLDTMMGLFQCYVRESSFIKQLKISLKMYKLSREDKFLMWAVFSIQLQVVSHLVKKHATTHNLDKPEALLVYISVPQQQGKYDHAREILSMLGTTLLVGEVGKLHIKVLSQVLIFFFVKMELLWSHPKRCYSLHPMYLA</sequence>
<dbReference type="AlphaFoldDB" id="A0AA41VRW4"/>
<dbReference type="PANTHER" id="PTHR22767:SF3">
    <property type="entry name" value="N-ALPHA-ACETYLTRANSFERASE 25, NATB AUXILIARY SUBUNIT"/>
    <property type="match status" value="1"/>
</dbReference>
<gene>
    <name evidence="1" type="ORF">MKW94_006411</name>
</gene>
<dbReference type="PANTHER" id="PTHR22767">
    <property type="entry name" value="N-TERMINAL ACETYLTRANSFERASE-RELATED"/>
    <property type="match status" value="1"/>
</dbReference>
<keyword evidence="2" id="KW-1185">Reference proteome</keyword>
<comment type="caution">
    <text evidence="1">The sequence shown here is derived from an EMBL/GenBank/DDBJ whole genome shotgun (WGS) entry which is preliminary data.</text>
</comment>
<evidence type="ECO:0000313" key="2">
    <source>
        <dbReference type="Proteomes" id="UP001177140"/>
    </source>
</evidence>